<reference evidence="1" key="1">
    <citation type="journal article" date="2012" name="PLoS ONE">
        <title>Gene sets for utilization of primary and secondary nutrition supplies in the distal gut of endangered iberian lynx.</title>
        <authorList>
            <person name="Alcaide M."/>
            <person name="Messina E."/>
            <person name="Richter M."/>
            <person name="Bargiela R."/>
            <person name="Peplies J."/>
            <person name="Huws S.A."/>
            <person name="Newbold C.J."/>
            <person name="Golyshin P.N."/>
            <person name="Simon M.A."/>
            <person name="Lopez G."/>
            <person name="Yakimov M.M."/>
            <person name="Ferrer M."/>
        </authorList>
    </citation>
    <scope>NUCLEOTIDE SEQUENCE</scope>
</reference>
<dbReference type="SUPFAM" id="SSF49464">
    <property type="entry name" value="Carboxypeptidase regulatory domain-like"/>
    <property type="match status" value="1"/>
</dbReference>
<name>J9GIS8_9ZZZZ</name>
<dbReference type="EMBL" id="AMCI01003797">
    <property type="protein sequence ID" value="EJW99449.1"/>
    <property type="molecule type" value="Genomic_DNA"/>
</dbReference>
<dbReference type="SUPFAM" id="SSF48452">
    <property type="entry name" value="TPR-like"/>
    <property type="match status" value="1"/>
</dbReference>
<dbReference type="InterPro" id="IPR011990">
    <property type="entry name" value="TPR-like_helical_dom_sf"/>
</dbReference>
<dbReference type="InterPro" id="IPR008969">
    <property type="entry name" value="CarboxyPept-like_regulatory"/>
</dbReference>
<dbReference type="Pfam" id="PF13715">
    <property type="entry name" value="CarbopepD_reg_2"/>
    <property type="match status" value="1"/>
</dbReference>
<evidence type="ECO:0000313" key="1">
    <source>
        <dbReference type="EMBL" id="EJW99449.1"/>
    </source>
</evidence>
<comment type="caution">
    <text evidence="1">The sequence shown here is derived from an EMBL/GenBank/DDBJ whole genome shotgun (WGS) entry which is preliminary data.</text>
</comment>
<organism evidence="1">
    <name type="scientific">gut metagenome</name>
    <dbReference type="NCBI Taxonomy" id="749906"/>
    <lineage>
        <taxon>unclassified sequences</taxon>
        <taxon>metagenomes</taxon>
        <taxon>organismal metagenomes</taxon>
    </lineage>
</organism>
<proteinExistence type="predicted"/>
<sequence>MKMFIQCNKAIGVFFFLLLFSVNASAQRIRIQGHITNTHGKSIPNVNVLHPVTNERIEMSDEDGRYSVVVEKNGSLKFTCVGYEDNTVAVAGKQVLNVVLKDAVIELDEVTITSKVKNKVIPEPTDIEIKGNYFYLKTRVPVPKEMFNAHRRLVLQPSIYDVTSQQRLLMRPVVLDGRSFNTAQNRMYDYDMSKDPLNDYIRVKTTSTRKGDMILYHDSLYIEHLKHDYRADVHLAMENYRSIIYRDSFSIARGTVNPLRFLEYKFSAFPLTDEKYVPKPVMQLRDTKGEVNLTFRVGKAELDDKNPQNDVELNRLNEELKAIETNPDASLKSFSIIGVASPDGYYASNLRLAKLRTNVALERILSRLDAGTRSLLEVKSDATVASWSEVASLLKKDGKMELANEVDSLFNKYKSSDKKLRDVFKSRPYYKDLAATYLPKLRKVKYTYGYSIFRSLSDEEIKELYLKSPKELTRFEYYRLIVTAQRPDEKEKYAREALALYDNFTYAANELAVVLIQKDAPDSRILEPFVSKTAPVELLSNQAIALLNEGKYSKADSVLTLVPEEAVSPDLLAIVQAMAGYYNNAFEKVAATSPMNEVVMLLAMKRNEEAWQKISAIQITTAREYYIKAIVANRLEKAGDAIMCIEKALEMDPSLLEIAKVDGDIIDLLPEEQKIK</sequence>
<accession>J9GIS8</accession>
<protein>
    <submittedName>
        <fullName evidence="1">Uncharacterized protein</fullName>
    </submittedName>
</protein>
<gene>
    <name evidence="1" type="ORF">EVA_12445</name>
</gene>
<dbReference type="AlphaFoldDB" id="J9GIS8"/>